<organism evidence="1 2">
    <name type="scientific">Didymella exigua CBS 183.55</name>
    <dbReference type="NCBI Taxonomy" id="1150837"/>
    <lineage>
        <taxon>Eukaryota</taxon>
        <taxon>Fungi</taxon>
        <taxon>Dikarya</taxon>
        <taxon>Ascomycota</taxon>
        <taxon>Pezizomycotina</taxon>
        <taxon>Dothideomycetes</taxon>
        <taxon>Pleosporomycetidae</taxon>
        <taxon>Pleosporales</taxon>
        <taxon>Pleosporineae</taxon>
        <taxon>Didymellaceae</taxon>
        <taxon>Didymella</taxon>
    </lineage>
</organism>
<dbReference type="Proteomes" id="UP000800082">
    <property type="component" value="Unassembled WGS sequence"/>
</dbReference>
<reference evidence="1" key="1">
    <citation type="journal article" date="2020" name="Stud. Mycol.">
        <title>101 Dothideomycetes genomes: a test case for predicting lifestyles and emergence of pathogens.</title>
        <authorList>
            <person name="Haridas S."/>
            <person name="Albert R."/>
            <person name="Binder M."/>
            <person name="Bloem J."/>
            <person name="Labutti K."/>
            <person name="Salamov A."/>
            <person name="Andreopoulos B."/>
            <person name="Baker S."/>
            <person name="Barry K."/>
            <person name="Bills G."/>
            <person name="Bluhm B."/>
            <person name="Cannon C."/>
            <person name="Castanera R."/>
            <person name="Culley D."/>
            <person name="Daum C."/>
            <person name="Ezra D."/>
            <person name="Gonzalez J."/>
            <person name="Henrissat B."/>
            <person name="Kuo A."/>
            <person name="Liang C."/>
            <person name="Lipzen A."/>
            <person name="Lutzoni F."/>
            <person name="Magnuson J."/>
            <person name="Mondo S."/>
            <person name="Nolan M."/>
            <person name="Ohm R."/>
            <person name="Pangilinan J."/>
            <person name="Park H.-J."/>
            <person name="Ramirez L."/>
            <person name="Alfaro M."/>
            <person name="Sun H."/>
            <person name="Tritt A."/>
            <person name="Yoshinaga Y."/>
            <person name="Zwiers L.-H."/>
            <person name="Turgeon B."/>
            <person name="Goodwin S."/>
            <person name="Spatafora J."/>
            <person name="Crous P."/>
            <person name="Grigoriev I."/>
        </authorList>
    </citation>
    <scope>NUCLEOTIDE SEQUENCE</scope>
    <source>
        <strain evidence="1">CBS 183.55</strain>
    </source>
</reference>
<evidence type="ECO:0000313" key="1">
    <source>
        <dbReference type="EMBL" id="KAF1928159.1"/>
    </source>
</evidence>
<dbReference type="EMBL" id="ML978969">
    <property type="protein sequence ID" value="KAF1928159.1"/>
    <property type="molecule type" value="Genomic_DNA"/>
</dbReference>
<dbReference type="RefSeq" id="XP_033448411.1">
    <property type="nucleotide sequence ID" value="XM_033587615.1"/>
</dbReference>
<keyword evidence="2" id="KW-1185">Reference proteome</keyword>
<protein>
    <submittedName>
        <fullName evidence="1">Uncharacterized protein</fullName>
    </submittedName>
</protein>
<dbReference type="GeneID" id="54345261"/>
<accession>A0A6A5RKJ6</accession>
<proteinExistence type="predicted"/>
<sequence>MFDGPFDPFFGPRRPRIQRRQRNSWNTSYTSCYENEVTPYSSYEDMRALALAPPLGPRITETRVFHPLPFTDLPGHVNALIRRGATLSTYLTHLAAVMEPLTSVKIEDMGKLELKDVLKEGKSLGKAIVEFEEQFDEVKDLMAGLMTEKRGVMRKLQGGGERGVGRKGCKDDF</sequence>
<evidence type="ECO:0000313" key="2">
    <source>
        <dbReference type="Proteomes" id="UP000800082"/>
    </source>
</evidence>
<gene>
    <name evidence="1" type="ORF">M421DRAFT_155439</name>
</gene>
<dbReference type="OrthoDB" id="3684150at2759"/>
<name>A0A6A5RKJ6_9PLEO</name>
<dbReference type="AlphaFoldDB" id="A0A6A5RKJ6"/>